<dbReference type="GO" id="GO:0004407">
    <property type="term" value="F:histone deacetylase activity"/>
    <property type="evidence" value="ECO:0007669"/>
    <property type="project" value="TreeGrafter"/>
</dbReference>
<name>A0A4Y7QFI5_9AGAM</name>
<dbReference type="Proteomes" id="UP000294933">
    <property type="component" value="Unassembled WGS sequence"/>
</dbReference>
<keyword evidence="3" id="KW-0479">Metal-binding</keyword>
<dbReference type="Gene3D" id="3.40.800.20">
    <property type="entry name" value="Histone deacetylase domain"/>
    <property type="match status" value="1"/>
</dbReference>
<evidence type="ECO:0000313" key="7">
    <source>
        <dbReference type="EMBL" id="TDL26404.1"/>
    </source>
</evidence>
<dbReference type="EMBL" id="ML170161">
    <property type="protein sequence ID" value="TDL26404.1"/>
    <property type="molecule type" value="Genomic_DNA"/>
</dbReference>
<organism evidence="7 8">
    <name type="scientific">Rickenella mellea</name>
    <dbReference type="NCBI Taxonomy" id="50990"/>
    <lineage>
        <taxon>Eukaryota</taxon>
        <taxon>Fungi</taxon>
        <taxon>Dikarya</taxon>
        <taxon>Basidiomycota</taxon>
        <taxon>Agaricomycotina</taxon>
        <taxon>Agaricomycetes</taxon>
        <taxon>Hymenochaetales</taxon>
        <taxon>Rickenellaceae</taxon>
        <taxon>Rickenella</taxon>
    </lineage>
</organism>
<dbReference type="InterPro" id="IPR023696">
    <property type="entry name" value="Ureohydrolase_dom_sf"/>
</dbReference>
<evidence type="ECO:0000256" key="5">
    <source>
        <dbReference type="ARBA" id="ARBA00022833"/>
    </source>
</evidence>
<dbReference type="SUPFAM" id="SSF52768">
    <property type="entry name" value="Arginase/deacetylase"/>
    <property type="match status" value="1"/>
</dbReference>
<gene>
    <name evidence="7" type="ORF">BD410DRAFT_763619</name>
</gene>
<evidence type="ECO:0000256" key="3">
    <source>
        <dbReference type="ARBA" id="ARBA00022723"/>
    </source>
</evidence>
<dbReference type="STRING" id="50990.A0A4Y7QFI5"/>
<evidence type="ECO:0000256" key="4">
    <source>
        <dbReference type="ARBA" id="ARBA00022801"/>
    </source>
</evidence>
<feature type="domain" description="Histone deacetylase" evidence="6">
    <location>
        <begin position="27"/>
        <end position="351"/>
    </location>
</feature>
<keyword evidence="5" id="KW-0862">Zinc</keyword>
<dbReference type="InterPro" id="IPR037138">
    <property type="entry name" value="His_deacetylse_dom_sf"/>
</dbReference>
<keyword evidence="4" id="KW-0378">Hydrolase</keyword>
<dbReference type="PRINTS" id="PR01270">
    <property type="entry name" value="HDASUPER"/>
</dbReference>
<dbReference type="InterPro" id="IPR000286">
    <property type="entry name" value="HDACs"/>
</dbReference>
<dbReference type="PANTHER" id="PTHR10625:SF17">
    <property type="entry name" value="HISTONE DEACETYLASE 8"/>
    <property type="match status" value="1"/>
</dbReference>
<dbReference type="AlphaFoldDB" id="A0A4Y7QFI5"/>
<evidence type="ECO:0000259" key="6">
    <source>
        <dbReference type="Pfam" id="PF00850"/>
    </source>
</evidence>
<protein>
    <submittedName>
        <fullName evidence="7">Arginase/deacetylase</fullName>
    </submittedName>
</protein>
<dbReference type="CDD" id="cd10001">
    <property type="entry name" value="HDAC_classII_APAH"/>
    <property type="match status" value="1"/>
</dbReference>
<comment type="similarity">
    <text evidence="2">Belongs to the histone deacetylase family.</text>
</comment>
<dbReference type="GO" id="GO:0016787">
    <property type="term" value="F:hydrolase activity"/>
    <property type="evidence" value="ECO:0007669"/>
    <property type="project" value="UniProtKB-KW"/>
</dbReference>
<dbReference type="OrthoDB" id="424012at2759"/>
<dbReference type="GO" id="GO:0040029">
    <property type="term" value="P:epigenetic regulation of gene expression"/>
    <property type="evidence" value="ECO:0007669"/>
    <property type="project" value="TreeGrafter"/>
</dbReference>
<dbReference type="InterPro" id="IPR023801">
    <property type="entry name" value="His_deacetylse_dom"/>
</dbReference>
<accession>A0A4Y7QFI5</accession>
<dbReference type="GO" id="GO:0046872">
    <property type="term" value="F:metal ion binding"/>
    <property type="evidence" value="ECO:0007669"/>
    <property type="project" value="UniProtKB-KW"/>
</dbReference>
<dbReference type="VEuPathDB" id="FungiDB:BD410DRAFT_763619"/>
<evidence type="ECO:0000313" key="8">
    <source>
        <dbReference type="Proteomes" id="UP000294933"/>
    </source>
</evidence>
<dbReference type="Pfam" id="PF00850">
    <property type="entry name" value="Hist_deacetyl"/>
    <property type="match status" value="1"/>
</dbReference>
<reference evidence="7 8" key="1">
    <citation type="submission" date="2018-06" db="EMBL/GenBank/DDBJ databases">
        <title>A transcriptomic atlas of mushroom development highlights an independent origin of complex multicellularity.</title>
        <authorList>
            <consortium name="DOE Joint Genome Institute"/>
            <person name="Krizsan K."/>
            <person name="Almasi E."/>
            <person name="Merenyi Z."/>
            <person name="Sahu N."/>
            <person name="Viragh M."/>
            <person name="Koszo T."/>
            <person name="Mondo S."/>
            <person name="Kiss B."/>
            <person name="Balint B."/>
            <person name="Kues U."/>
            <person name="Barry K."/>
            <person name="Hegedus J.C."/>
            <person name="Henrissat B."/>
            <person name="Johnson J."/>
            <person name="Lipzen A."/>
            <person name="Ohm R."/>
            <person name="Nagy I."/>
            <person name="Pangilinan J."/>
            <person name="Yan J."/>
            <person name="Xiong Y."/>
            <person name="Grigoriev I.V."/>
            <person name="Hibbett D.S."/>
            <person name="Nagy L.G."/>
        </authorList>
    </citation>
    <scope>NUCLEOTIDE SEQUENCE [LARGE SCALE GENOMIC DNA]</scope>
    <source>
        <strain evidence="7 8">SZMC22713</strain>
    </source>
</reference>
<evidence type="ECO:0000256" key="2">
    <source>
        <dbReference type="ARBA" id="ARBA00005947"/>
    </source>
</evidence>
<comment type="cofactor">
    <cofactor evidence="1">
        <name>Zn(2+)</name>
        <dbReference type="ChEBI" id="CHEBI:29105"/>
    </cofactor>
</comment>
<keyword evidence="8" id="KW-1185">Reference proteome</keyword>
<proteinExistence type="inferred from homology"/>
<sequence>MRVIYNLDCRLHDPPHEILSGQLVDYLESPSRLDYILKALTTDPIFELSDAIEESIDLNKYILQVHDKDYLSYLETAYERWVEDGGDKSAVLPETFAHHALLASKPTNPENLSPCAKAGLYCFDLSCPIMSRTYEATLASLRVVLTAASQLDLEKSNGIFALCRPPGHHAGLSTCGGYCFLNNISIAARFLQSRITSSEKRARMAILDIDYHHGNGTQQIFYDDPSVLYVSLHAENDYPYFTGTALETGTGDGEKTTVNFPLPRRTTGDDEYCQTLERAVAIIREYDPVCVLVSLGVDTYMDDPICEFKITTPGYKRIGEIIGSIGKPALFVMEGGYHLETLGENVANVLRGFN</sequence>
<dbReference type="PANTHER" id="PTHR10625">
    <property type="entry name" value="HISTONE DEACETYLASE HDAC1-RELATED"/>
    <property type="match status" value="1"/>
</dbReference>
<feature type="non-terminal residue" evidence="7">
    <location>
        <position position="354"/>
    </location>
</feature>
<evidence type="ECO:0000256" key="1">
    <source>
        <dbReference type="ARBA" id="ARBA00001947"/>
    </source>
</evidence>